<dbReference type="InterPro" id="IPR023346">
    <property type="entry name" value="Lysozyme-like_dom_sf"/>
</dbReference>
<keyword evidence="4" id="KW-0378">Hydrolase</keyword>
<evidence type="ECO:0000259" key="3">
    <source>
        <dbReference type="Pfam" id="PF09374"/>
    </source>
</evidence>
<dbReference type="SUPFAM" id="SSF53955">
    <property type="entry name" value="Lysozyme-like"/>
    <property type="match status" value="1"/>
</dbReference>
<dbReference type="Proteomes" id="UP001155840">
    <property type="component" value="Unassembled WGS sequence"/>
</dbReference>
<accession>A0AA43ZF27</accession>
<proteinExistence type="predicted"/>
<evidence type="ECO:0000259" key="2">
    <source>
        <dbReference type="Pfam" id="PF05838"/>
    </source>
</evidence>
<dbReference type="AlphaFoldDB" id="A0AA43ZF27"/>
<keyword evidence="6" id="KW-1185">Reference proteome</keyword>
<evidence type="ECO:0000313" key="5">
    <source>
        <dbReference type="EMBL" id="NHT76001.1"/>
    </source>
</evidence>
<dbReference type="CDD" id="cd13926">
    <property type="entry name" value="N-acetylmuramidase_GH108"/>
    <property type="match status" value="1"/>
</dbReference>
<dbReference type="GO" id="GO:0016787">
    <property type="term" value="F:hydrolase activity"/>
    <property type="evidence" value="ECO:0007669"/>
    <property type="project" value="UniProtKB-KW"/>
</dbReference>
<evidence type="ECO:0000313" key="4">
    <source>
        <dbReference type="EMBL" id="NHT75941.1"/>
    </source>
</evidence>
<dbReference type="Pfam" id="PF09374">
    <property type="entry name" value="PG_binding_3"/>
    <property type="match status" value="1"/>
</dbReference>
<feature type="domain" description="TtsA-like Glycoside hydrolase family 108" evidence="2">
    <location>
        <begin position="11"/>
        <end position="95"/>
    </location>
</feature>
<dbReference type="EMBL" id="JAANCM010000004">
    <property type="protein sequence ID" value="NHT76001.1"/>
    <property type="molecule type" value="Genomic_DNA"/>
</dbReference>
<gene>
    <name evidence="4" type="ORF">G8E10_09330</name>
    <name evidence="5" type="ORF">G8E10_09665</name>
</gene>
<dbReference type="InterPro" id="IPR018537">
    <property type="entry name" value="Peptidoglycan-bd_3"/>
</dbReference>
<dbReference type="Gene3D" id="1.20.141.10">
    <property type="entry name" value="Chitosanase, subunit A, domain 1"/>
    <property type="match status" value="1"/>
</dbReference>
<keyword evidence="1" id="KW-0812">Transmembrane</keyword>
<dbReference type="InterPro" id="IPR008565">
    <property type="entry name" value="TtsA-like_GH18_dom"/>
</dbReference>
<dbReference type="Pfam" id="PF05838">
    <property type="entry name" value="Glyco_hydro_108"/>
    <property type="match status" value="1"/>
</dbReference>
<sequence>MAMNEFERSLAKVLVHEGGYVHDPRDPGGETNQGVTKKVYDDYRRNLGAKTQSIKLMTNGERDSIYRMRYWSLIKGDSLPAGVGYVVFDGAVNSGVKQSGMWLQRALGMTGAAVDGVIGPGTLAALRGINDHDALIARILDRRMTFLKNLKIWKTYRKGWTSRVNDVRAIGQAWASGSVGPEITFIDKANVKARIEDAKTAPTKGIADAATGGGVGSGALAATLQQVQDQLAPFSAGSALIGHVVAGLVIATGVLTIGGVAYRWYATRKKAELADALDKVPV</sequence>
<protein>
    <submittedName>
        <fullName evidence="4">Glycoside hydrolase family 108 protein</fullName>
    </submittedName>
</protein>
<evidence type="ECO:0000256" key="1">
    <source>
        <dbReference type="SAM" id="Phobius"/>
    </source>
</evidence>
<comment type="caution">
    <text evidence="4">The sequence shown here is derived from an EMBL/GenBank/DDBJ whole genome shotgun (WGS) entry which is preliminary data.</text>
</comment>
<keyword evidence="1" id="KW-1133">Transmembrane helix</keyword>
<reference evidence="4" key="1">
    <citation type="submission" date="2020-03" db="EMBL/GenBank/DDBJ databases">
        <title>Ferranicluibacter endophyticum gen. nov., sp. nov., a new genus isolated from Rubus ulmifolius Schott. stem.</title>
        <authorList>
            <person name="Roca-Couso R."/>
            <person name="Flores-Felix J.D."/>
            <person name="Igual J.M."/>
            <person name="Rivas R."/>
        </authorList>
    </citation>
    <scope>NUCLEOTIDE SEQUENCE</scope>
    <source>
        <strain evidence="4">CRRU44</strain>
    </source>
</reference>
<dbReference type="EMBL" id="JAANCM010000004">
    <property type="protein sequence ID" value="NHT75941.1"/>
    <property type="molecule type" value="Genomic_DNA"/>
</dbReference>
<evidence type="ECO:0000313" key="6">
    <source>
        <dbReference type="Proteomes" id="UP001155840"/>
    </source>
</evidence>
<feature type="transmembrane region" description="Helical" evidence="1">
    <location>
        <begin position="240"/>
        <end position="262"/>
    </location>
</feature>
<name>A0AA43ZF27_9HYPH</name>
<keyword evidence="1" id="KW-0472">Membrane</keyword>
<organism evidence="4 6">
    <name type="scientific">Ferranicluibacter rubi</name>
    <dbReference type="NCBI Taxonomy" id="2715133"/>
    <lineage>
        <taxon>Bacteria</taxon>
        <taxon>Pseudomonadati</taxon>
        <taxon>Pseudomonadota</taxon>
        <taxon>Alphaproteobacteria</taxon>
        <taxon>Hyphomicrobiales</taxon>
        <taxon>Rhizobiaceae</taxon>
        <taxon>Ferranicluibacter</taxon>
    </lineage>
</organism>
<feature type="domain" description="Peptidoglycan binding" evidence="3">
    <location>
        <begin position="101"/>
        <end position="163"/>
    </location>
</feature>